<dbReference type="RefSeq" id="WP_007555084.1">
    <property type="nucleotide sequence ID" value="NZ_AENT01000027.1"/>
</dbReference>
<proteinExistence type="predicted"/>
<gene>
    <name evidence="1" type="ORF">HMPREF9220_0597</name>
</gene>
<evidence type="ECO:0000313" key="1">
    <source>
        <dbReference type="EMBL" id="EFR42326.1"/>
    </source>
</evidence>
<name>E4LA30_9FIRM</name>
<dbReference type="Proteomes" id="UP000004594">
    <property type="component" value="Unassembled WGS sequence"/>
</dbReference>
<dbReference type="EMBL" id="AENT01000027">
    <property type="protein sequence ID" value="EFR42326.1"/>
    <property type="molecule type" value="Genomic_DNA"/>
</dbReference>
<reference evidence="1 2" key="1">
    <citation type="submission" date="2010-11" db="EMBL/GenBank/DDBJ databases">
        <authorList>
            <person name="Durkin A.S."/>
            <person name="Madupu R."/>
            <person name="Torralba M."/>
            <person name="Gillis M."/>
            <person name="Methe B."/>
            <person name="Sutton G."/>
            <person name="Nelson K.E."/>
        </authorList>
    </citation>
    <scope>NUCLEOTIDE SEQUENCE [LARGE SCALE GENOMIC DNA]</scope>
    <source>
        <strain evidence="1 2">UPII 345-E</strain>
    </source>
</reference>
<accession>E4LA30</accession>
<sequence length="134" mass="15505">MELLKIGLNELQENQDYITELVLNENITNIYMLVDEVFKSAEENGGLVSAQVATKQIKKDYDLTELMEQIERLLDCDYIDTYNLTQIEVLHLNLAKLELADFLKRLYESADCEDKTEKEKIIEVIDIAINTTLD</sequence>
<organism evidence="1 2">
    <name type="scientific">Dialister micraerophilus UPII 345-E</name>
    <dbReference type="NCBI Taxonomy" id="910314"/>
    <lineage>
        <taxon>Bacteria</taxon>
        <taxon>Bacillati</taxon>
        <taxon>Bacillota</taxon>
        <taxon>Negativicutes</taxon>
        <taxon>Veillonellales</taxon>
        <taxon>Veillonellaceae</taxon>
        <taxon>Dialister</taxon>
    </lineage>
</organism>
<evidence type="ECO:0000313" key="2">
    <source>
        <dbReference type="Proteomes" id="UP000004594"/>
    </source>
</evidence>
<dbReference type="AlphaFoldDB" id="E4LA30"/>
<comment type="caution">
    <text evidence="1">The sequence shown here is derived from an EMBL/GenBank/DDBJ whole genome shotgun (WGS) entry which is preliminary data.</text>
</comment>
<protein>
    <submittedName>
        <fullName evidence="1">Uncharacterized protein</fullName>
    </submittedName>
</protein>